<protein>
    <submittedName>
        <fullName evidence="1">Uncharacterized protein</fullName>
    </submittedName>
</protein>
<proteinExistence type="predicted"/>
<accession>A0A1Y1KW94</accession>
<name>A0A1Y1KW94_PHOPY</name>
<organism evidence="1">
    <name type="scientific">Photinus pyralis</name>
    <name type="common">Common eastern firefly</name>
    <name type="synonym">Lampyris pyralis</name>
    <dbReference type="NCBI Taxonomy" id="7054"/>
    <lineage>
        <taxon>Eukaryota</taxon>
        <taxon>Metazoa</taxon>
        <taxon>Ecdysozoa</taxon>
        <taxon>Arthropoda</taxon>
        <taxon>Hexapoda</taxon>
        <taxon>Insecta</taxon>
        <taxon>Pterygota</taxon>
        <taxon>Neoptera</taxon>
        <taxon>Endopterygota</taxon>
        <taxon>Coleoptera</taxon>
        <taxon>Polyphaga</taxon>
        <taxon>Elateriformia</taxon>
        <taxon>Elateroidea</taxon>
        <taxon>Lampyridae</taxon>
        <taxon>Lampyrinae</taxon>
        <taxon>Photinus</taxon>
    </lineage>
</organism>
<sequence>MNTHTAKFMAFSTLLKIRDFLTPAANKTIISNVMTNAKKSGGLPNIVPTLSSIASLMAPFDKALRQALNAQAQALVPMRYSSIIFHPENMLAIAAMIKLKTTPGPAKFLATIPATRYMPVPTQLPTPSEVRSNVVRHFGYPRTRTRNEMSFVKRQNDTTM</sequence>
<dbReference type="EMBL" id="GEZM01076751">
    <property type="protein sequence ID" value="JAV63676.1"/>
    <property type="molecule type" value="Transcribed_RNA"/>
</dbReference>
<evidence type="ECO:0000313" key="1">
    <source>
        <dbReference type="EMBL" id="JAV63676.1"/>
    </source>
</evidence>
<dbReference type="AlphaFoldDB" id="A0A1Y1KW94"/>
<reference evidence="1" key="1">
    <citation type="journal article" date="2016" name="Sci. Rep.">
        <title>Molecular characterization of firefly nuptial gifts: a multi-omics approach sheds light on postcopulatory sexual selection.</title>
        <authorList>
            <person name="Al-Wathiqui N."/>
            <person name="Fallon T.R."/>
            <person name="South A."/>
            <person name="Weng J.K."/>
            <person name="Lewis S.M."/>
        </authorList>
    </citation>
    <scope>NUCLEOTIDE SEQUENCE</scope>
</reference>